<evidence type="ECO:0000313" key="8">
    <source>
        <dbReference type="Proteomes" id="UP000000758"/>
    </source>
</evidence>
<reference evidence="7 8" key="1">
    <citation type="journal article" date="2006" name="Proc. Natl. Acad. Sci. U.S.A.">
        <title>Genomic analysis of the uncultivated marine crenarchaeote Cenarchaeum symbiosum.</title>
        <authorList>
            <person name="Hallam S.J."/>
            <person name="Konstantinidis K.T."/>
            <person name="Putnam N."/>
            <person name="Schleper C."/>
            <person name="Watanabe Y."/>
            <person name="Sugahara J."/>
            <person name="Preston C."/>
            <person name="de la Torre J."/>
            <person name="Richardson P.M."/>
            <person name="DeLong E.F."/>
        </authorList>
    </citation>
    <scope>NUCLEOTIDE SEQUENCE [LARGE SCALE GENOMIC DNA]</scope>
    <source>
        <strain evidence="8">A</strain>
    </source>
</reference>
<keyword evidence="2 7" id="KW-0489">Methyltransferase</keyword>
<dbReference type="InterPro" id="IPR056744">
    <property type="entry name" value="TRM5/TYW2-like_N"/>
</dbReference>
<keyword evidence="1" id="KW-0963">Cytoplasm</keyword>
<gene>
    <name evidence="7" type="ordered locus">CENSYa_1692</name>
</gene>
<dbReference type="Gene3D" id="3.30.300.110">
    <property type="entry name" value="Met-10+ protein-like domains"/>
    <property type="match status" value="1"/>
</dbReference>
<dbReference type="AlphaFoldDB" id="A0RY91"/>
<keyword evidence="5" id="KW-0819">tRNA processing</keyword>
<dbReference type="Pfam" id="PF25133">
    <property type="entry name" value="TYW2_N_2"/>
    <property type="match status" value="1"/>
</dbReference>
<dbReference type="InterPro" id="IPR030382">
    <property type="entry name" value="MeTrfase_TRM5/TYW2"/>
</dbReference>
<dbReference type="GO" id="GO:0008175">
    <property type="term" value="F:tRNA methyltransferase activity"/>
    <property type="evidence" value="ECO:0007669"/>
    <property type="project" value="TreeGrafter"/>
</dbReference>
<name>A0RY91_CENSY</name>
<dbReference type="Pfam" id="PF02475">
    <property type="entry name" value="TRM5-TYW2_MTfase"/>
    <property type="match status" value="1"/>
</dbReference>
<dbReference type="InterPro" id="IPR029063">
    <property type="entry name" value="SAM-dependent_MTases_sf"/>
</dbReference>
<feature type="domain" description="SAM-dependent methyltransferase TRM5/TYW2-type" evidence="6">
    <location>
        <begin position="22"/>
        <end position="275"/>
    </location>
</feature>
<evidence type="ECO:0000313" key="7">
    <source>
        <dbReference type="EMBL" id="ABK78308.1"/>
    </source>
</evidence>
<dbReference type="InterPro" id="IPR056743">
    <property type="entry name" value="TRM5-TYW2-like_MTfase"/>
</dbReference>
<dbReference type="KEGG" id="csy:CENSYa_1692"/>
<keyword evidence="8" id="KW-1185">Reference proteome</keyword>
<organism evidence="7 8">
    <name type="scientific">Cenarchaeum symbiosum (strain A)</name>
    <dbReference type="NCBI Taxonomy" id="414004"/>
    <lineage>
        <taxon>Archaea</taxon>
        <taxon>Nitrososphaerota</taxon>
        <taxon>Candidatus Cenarchaeales</taxon>
        <taxon>Candidatus Cenarchaeaceae</taxon>
        <taxon>Candidatus Cenarchaeum</taxon>
    </lineage>
</organism>
<dbReference type="Gene3D" id="3.40.50.150">
    <property type="entry name" value="Vaccinia Virus protein VP39"/>
    <property type="match status" value="1"/>
</dbReference>
<proteinExistence type="predicted"/>
<evidence type="ECO:0000256" key="4">
    <source>
        <dbReference type="ARBA" id="ARBA00022691"/>
    </source>
</evidence>
<evidence type="ECO:0000256" key="2">
    <source>
        <dbReference type="ARBA" id="ARBA00022603"/>
    </source>
</evidence>
<dbReference type="PANTHER" id="PTHR23245">
    <property type="entry name" value="TRNA METHYLTRANSFERASE"/>
    <property type="match status" value="1"/>
</dbReference>
<evidence type="ECO:0000259" key="6">
    <source>
        <dbReference type="PROSITE" id="PS51684"/>
    </source>
</evidence>
<keyword evidence="3" id="KW-0808">Transferase</keyword>
<sequence>MLRRALDGVLTEEEAAGLYSAFDQIGGILVIRIPATLLPKRRIIGETLLGMIKPARSVYLQSSDVGGEHRTRRLELLAGEEGTITEYRESGCRFDVDVERAFFSPRLSTERARIAALVRDGETIVNMFAGIGTFSITAARLKKCLVYSIDTNAEATRLCEQNAAKNKLAGTVVPITGDAREVIRGKLRGIADRVLMVLPEDSIGFLPDAADAAKSGCIIHFYSHVHSDERSGARALAEEQYMAAAPAPSEVLDSRIVRAVGPRYYQTVVDARITK</sequence>
<accession>A0RY91</accession>
<dbReference type="EMBL" id="DP000238">
    <property type="protein sequence ID" value="ABK78308.1"/>
    <property type="molecule type" value="Genomic_DNA"/>
</dbReference>
<dbReference type="PANTHER" id="PTHR23245:SF36">
    <property type="entry name" value="TRNA (GUANINE(37)-N1)-METHYLTRANSFERASE"/>
    <property type="match status" value="1"/>
</dbReference>
<dbReference type="CDD" id="cd02440">
    <property type="entry name" value="AdoMet_MTases"/>
    <property type="match status" value="1"/>
</dbReference>
<protein>
    <submittedName>
        <fullName evidence="7">Methyltransferase</fullName>
    </submittedName>
</protein>
<dbReference type="Proteomes" id="UP000000758">
    <property type="component" value="Chromosome"/>
</dbReference>
<dbReference type="HOGENOM" id="CLU_022610_0_0_2"/>
<evidence type="ECO:0000256" key="5">
    <source>
        <dbReference type="ARBA" id="ARBA00022694"/>
    </source>
</evidence>
<keyword evidence="4" id="KW-0949">S-adenosyl-L-methionine</keyword>
<dbReference type="GO" id="GO:0002939">
    <property type="term" value="P:tRNA N1-guanine methylation"/>
    <property type="evidence" value="ECO:0007669"/>
    <property type="project" value="TreeGrafter"/>
</dbReference>
<dbReference type="EnsemblBacteria" id="ABK78308">
    <property type="protein sequence ID" value="ABK78308"/>
    <property type="gene ID" value="CENSYa_1692"/>
</dbReference>
<evidence type="ECO:0000256" key="1">
    <source>
        <dbReference type="ARBA" id="ARBA00022490"/>
    </source>
</evidence>
<evidence type="ECO:0000256" key="3">
    <source>
        <dbReference type="ARBA" id="ARBA00022679"/>
    </source>
</evidence>
<dbReference type="STRING" id="414004.CENSYa_1692"/>
<dbReference type="PROSITE" id="PS51684">
    <property type="entry name" value="SAM_MT_TRM5_TYW2"/>
    <property type="match status" value="1"/>
</dbReference>
<dbReference type="GO" id="GO:0005737">
    <property type="term" value="C:cytoplasm"/>
    <property type="evidence" value="ECO:0007669"/>
    <property type="project" value="TreeGrafter"/>
</dbReference>
<dbReference type="SUPFAM" id="SSF53335">
    <property type="entry name" value="S-adenosyl-L-methionine-dependent methyltransferases"/>
    <property type="match status" value="1"/>
</dbReference>